<dbReference type="InterPro" id="IPR036259">
    <property type="entry name" value="MFS_trans_sf"/>
</dbReference>
<feature type="domain" description="Major facilitator superfamily (MFS) profile" evidence="6">
    <location>
        <begin position="32"/>
        <end position="446"/>
    </location>
</feature>
<feature type="transmembrane region" description="Helical" evidence="5">
    <location>
        <begin position="99"/>
        <end position="117"/>
    </location>
</feature>
<comment type="subcellular location">
    <subcellularLocation>
        <location evidence="1">Membrane</location>
        <topology evidence="1">Multi-pass membrane protein</topology>
    </subcellularLocation>
</comment>
<dbReference type="OrthoDB" id="3066029at2759"/>
<feature type="transmembrane region" description="Helical" evidence="5">
    <location>
        <begin position="325"/>
        <end position="346"/>
    </location>
</feature>
<reference evidence="7" key="1">
    <citation type="journal article" date="2020" name="New Phytol.">
        <title>Comparative genomics reveals dynamic genome evolution in host specialist ectomycorrhizal fungi.</title>
        <authorList>
            <person name="Lofgren L.A."/>
            <person name="Nguyen N.H."/>
            <person name="Vilgalys R."/>
            <person name="Ruytinx J."/>
            <person name="Liao H.L."/>
            <person name="Branco S."/>
            <person name="Kuo A."/>
            <person name="LaButti K."/>
            <person name="Lipzen A."/>
            <person name="Andreopoulos W."/>
            <person name="Pangilinan J."/>
            <person name="Riley R."/>
            <person name="Hundley H."/>
            <person name="Na H."/>
            <person name="Barry K."/>
            <person name="Grigoriev I.V."/>
            <person name="Stajich J.E."/>
            <person name="Kennedy P.G."/>
        </authorList>
    </citation>
    <scope>NUCLEOTIDE SEQUENCE</scope>
    <source>
        <strain evidence="7">S12</strain>
    </source>
</reference>
<evidence type="ECO:0000256" key="1">
    <source>
        <dbReference type="ARBA" id="ARBA00004141"/>
    </source>
</evidence>
<dbReference type="RefSeq" id="XP_041163709.1">
    <property type="nucleotide sequence ID" value="XM_041309569.1"/>
</dbReference>
<feature type="transmembrane region" description="Helical" evidence="5">
    <location>
        <begin position="156"/>
        <end position="175"/>
    </location>
</feature>
<dbReference type="AlphaFoldDB" id="A0A9P7DNQ2"/>
<feature type="transmembrane region" description="Helical" evidence="5">
    <location>
        <begin position="352"/>
        <end position="374"/>
    </location>
</feature>
<keyword evidence="4 5" id="KW-0472">Membrane</keyword>
<evidence type="ECO:0000259" key="6">
    <source>
        <dbReference type="PROSITE" id="PS50850"/>
    </source>
</evidence>
<dbReference type="GeneID" id="64603333"/>
<dbReference type="InterPro" id="IPR011701">
    <property type="entry name" value="MFS"/>
</dbReference>
<feature type="transmembrane region" description="Helical" evidence="5">
    <location>
        <begin position="187"/>
        <end position="206"/>
    </location>
</feature>
<feature type="transmembrane region" description="Helical" evidence="5">
    <location>
        <begin position="280"/>
        <end position="304"/>
    </location>
</feature>
<dbReference type="InterPro" id="IPR020846">
    <property type="entry name" value="MFS_dom"/>
</dbReference>
<dbReference type="Proteomes" id="UP000719766">
    <property type="component" value="Unassembled WGS sequence"/>
</dbReference>
<dbReference type="PROSITE" id="PS50850">
    <property type="entry name" value="MFS"/>
    <property type="match status" value="1"/>
</dbReference>
<keyword evidence="3 5" id="KW-1133">Transmembrane helix</keyword>
<evidence type="ECO:0000313" key="7">
    <source>
        <dbReference type="EMBL" id="KAG1799310.1"/>
    </source>
</evidence>
<organism evidence="7 8">
    <name type="scientific">Suillus plorans</name>
    <dbReference type="NCBI Taxonomy" id="116603"/>
    <lineage>
        <taxon>Eukaryota</taxon>
        <taxon>Fungi</taxon>
        <taxon>Dikarya</taxon>
        <taxon>Basidiomycota</taxon>
        <taxon>Agaricomycotina</taxon>
        <taxon>Agaricomycetes</taxon>
        <taxon>Agaricomycetidae</taxon>
        <taxon>Boletales</taxon>
        <taxon>Suillineae</taxon>
        <taxon>Suillaceae</taxon>
        <taxon>Suillus</taxon>
    </lineage>
</organism>
<evidence type="ECO:0000313" key="8">
    <source>
        <dbReference type="Proteomes" id="UP000719766"/>
    </source>
</evidence>
<comment type="caution">
    <text evidence="7">The sequence shown here is derived from an EMBL/GenBank/DDBJ whole genome shotgun (WGS) entry which is preliminary data.</text>
</comment>
<dbReference type="SUPFAM" id="SSF103473">
    <property type="entry name" value="MFS general substrate transporter"/>
    <property type="match status" value="1"/>
</dbReference>
<gene>
    <name evidence="7" type="ORF">HD556DRAFT_1534516</name>
</gene>
<feature type="transmembrane region" description="Helical" evidence="5">
    <location>
        <begin position="245"/>
        <end position="268"/>
    </location>
</feature>
<keyword evidence="8" id="KW-1185">Reference proteome</keyword>
<feature type="transmembrane region" description="Helical" evidence="5">
    <location>
        <begin position="31"/>
        <end position="54"/>
    </location>
</feature>
<dbReference type="GO" id="GO:0005886">
    <property type="term" value="C:plasma membrane"/>
    <property type="evidence" value="ECO:0007669"/>
    <property type="project" value="TreeGrafter"/>
</dbReference>
<name>A0A9P7DNQ2_9AGAM</name>
<dbReference type="EMBL" id="JABBWE010000011">
    <property type="protein sequence ID" value="KAG1799310.1"/>
    <property type="molecule type" value="Genomic_DNA"/>
</dbReference>
<dbReference type="Pfam" id="PF07690">
    <property type="entry name" value="MFS_1"/>
    <property type="match status" value="1"/>
</dbReference>
<sequence length="462" mass="50271">MFHVYKSLLRCHASTTHEAIYDRFAPDQKRCIVFLVSFAGLLPMFVSATFVPSIPQIAKDLDSTHAVVSLTVSLSILASAVGALVWAAYSSFYGRRWMYLWGMPFLCIGSCGVAMAASLRSLLFWRFVQTFGCSGGMPLGAGVIGDIYKLEERGTAIGVFFGATLFGFAVAPLLGGASAQYWSWRNLHYSLAVWGLLELLLIYLWFPETSHPGTMGIDKLKRRKWIHITWVNPLSSLWLLRSPNLFAVMLASTLVLITDYVLLVPLAYTIGVRYGIVNEAIIGACFLPNGLGNFIGAPVAGRLSDIIVRRWRKHRKGVWFPEDRLRATWIGGLVMIPLSIGSSGLITTYVGGSVGLCLNLLCLFTNGVGVDFVFNPIGSYNVDVARSRSAETTAASAAIRSLILSAATAVVIPSIEHIGVAWTNIIAAVLAVIGQGLIFLTIHYGDRMRASVDVGFSTTENS</sequence>
<protein>
    <submittedName>
        <fullName evidence="7">Major facilitator superfamily domain-containing protein</fullName>
    </submittedName>
</protein>
<evidence type="ECO:0000256" key="2">
    <source>
        <dbReference type="ARBA" id="ARBA00022692"/>
    </source>
</evidence>
<dbReference type="PANTHER" id="PTHR23502">
    <property type="entry name" value="MAJOR FACILITATOR SUPERFAMILY"/>
    <property type="match status" value="1"/>
</dbReference>
<dbReference type="PANTHER" id="PTHR23502:SF64">
    <property type="entry name" value="TRANSPORTER, PUTATIVE (AFU_ORTHOLOGUE AFUA_3G11760)-RELATED"/>
    <property type="match status" value="1"/>
</dbReference>
<proteinExistence type="predicted"/>
<feature type="transmembrane region" description="Helical" evidence="5">
    <location>
        <begin position="66"/>
        <end position="87"/>
    </location>
</feature>
<dbReference type="GO" id="GO:0022857">
    <property type="term" value="F:transmembrane transporter activity"/>
    <property type="evidence" value="ECO:0007669"/>
    <property type="project" value="InterPro"/>
</dbReference>
<dbReference type="Gene3D" id="1.20.1250.20">
    <property type="entry name" value="MFS general substrate transporter like domains"/>
    <property type="match status" value="1"/>
</dbReference>
<keyword evidence="2 5" id="KW-0812">Transmembrane</keyword>
<feature type="transmembrane region" description="Helical" evidence="5">
    <location>
        <begin position="421"/>
        <end position="442"/>
    </location>
</feature>
<evidence type="ECO:0000256" key="3">
    <source>
        <dbReference type="ARBA" id="ARBA00022989"/>
    </source>
</evidence>
<evidence type="ECO:0000256" key="4">
    <source>
        <dbReference type="ARBA" id="ARBA00023136"/>
    </source>
</evidence>
<evidence type="ECO:0000256" key="5">
    <source>
        <dbReference type="SAM" id="Phobius"/>
    </source>
</evidence>
<accession>A0A9P7DNQ2</accession>